<evidence type="ECO:0000259" key="7">
    <source>
        <dbReference type="SMART" id="SM01329"/>
    </source>
</evidence>
<evidence type="ECO:0000313" key="8">
    <source>
        <dbReference type="EMBL" id="KAE9544546.1"/>
    </source>
</evidence>
<dbReference type="GO" id="GO:0004449">
    <property type="term" value="F:isocitrate dehydrogenase (NAD+) activity"/>
    <property type="evidence" value="ECO:0007669"/>
    <property type="project" value="UniProtKB-EC"/>
</dbReference>
<reference evidence="8 9" key="1">
    <citation type="submission" date="2019-08" db="EMBL/GenBank/DDBJ databases">
        <title>The genome of the soybean aphid Biotype 1, its phylome, world population structure and adaptation to the North American continent.</title>
        <authorList>
            <person name="Giordano R."/>
            <person name="Donthu R.K."/>
            <person name="Hernandez A.G."/>
            <person name="Wright C.L."/>
            <person name="Zimin A.V."/>
        </authorList>
    </citation>
    <scope>NUCLEOTIDE SEQUENCE [LARGE SCALE GENOMIC DNA]</scope>
    <source>
        <tissue evidence="8">Whole aphids</tissue>
    </source>
</reference>
<protein>
    <recommendedName>
        <fullName evidence="2">isocitrate dehydrogenase (NAD(+))</fullName>
        <ecNumber evidence="2">1.1.1.41</ecNumber>
    </recommendedName>
    <alternativeName>
        <fullName evidence="6">Isocitric dehydrogenase subunit alpha</fullName>
    </alternativeName>
    <alternativeName>
        <fullName evidence="5">NAD(+)-specific ICDH subunit alpha</fullName>
    </alternativeName>
</protein>
<evidence type="ECO:0000313" key="9">
    <source>
        <dbReference type="Proteomes" id="UP000475862"/>
    </source>
</evidence>
<dbReference type="GO" id="GO:0006102">
    <property type="term" value="P:isocitrate metabolic process"/>
    <property type="evidence" value="ECO:0007669"/>
    <property type="project" value="TreeGrafter"/>
</dbReference>
<dbReference type="GO" id="GO:0006099">
    <property type="term" value="P:tricarboxylic acid cycle"/>
    <property type="evidence" value="ECO:0007669"/>
    <property type="project" value="UniProtKB-KW"/>
</dbReference>
<dbReference type="Proteomes" id="UP000475862">
    <property type="component" value="Unassembled WGS sequence"/>
</dbReference>
<evidence type="ECO:0000256" key="3">
    <source>
        <dbReference type="ARBA" id="ARBA00022532"/>
    </source>
</evidence>
<comment type="similarity">
    <text evidence="1">Belongs to the isocitrate and isopropylmalate dehydrogenases family.</text>
</comment>
<evidence type="ECO:0000256" key="2">
    <source>
        <dbReference type="ARBA" id="ARBA00013012"/>
    </source>
</evidence>
<evidence type="ECO:0000256" key="5">
    <source>
        <dbReference type="ARBA" id="ARBA00042642"/>
    </source>
</evidence>
<dbReference type="SUPFAM" id="SSF53659">
    <property type="entry name" value="Isocitrate/Isopropylmalate dehydrogenase-like"/>
    <property type="match status" value="1"/>
</dbReference>
<dbReference type="SMART" id="SM01329">
    <property type="entry name" value="Iso_dh"/>
    <property type="match status" value="1"/>
</dbReference>
<dbReference type="PANTHER" id="PTHR11835">
    <property type="entry name" value="DECARBOXYLATING DEHYDROGENASES-ISOCITRATE, ISOPROPYLMALATE, TARTRATE"/>
    <property type="match status" value="1"/>
</dbReference>
<dbReference type="Gene3D" id="3.40.718.10">
    <property type="entry name" value="Isopropylmalate Dehydrogenase"/>
    <property type="match status" value="1"/>
</dbReference>
<evidence type="ECO:0000256" key="1">
    <source>
        <dbReference type="ARBA" id="ARBA00007769"/>
    </source>
</evidence>
<accession>A0A6G0U8J9</accession>
<dbReference type="InterPro" id="IPR024084">
    <property type="entry name" value="IsoPropMal-DH-like_dom"/>
</dbReference>
<dbReference type="AlphaFoldDB" id="A0A6G0U8J9"/>
<evidence type="ECO:0000256" key="6">
    <source>
        <dbReference type="ARBA" id="ARBA00042862"/>
    </source>
</evidence>
<organism evidence="8 9">
    <name type="scientific">Aphis glycines</name>
    <name type="common">Soybean aphid</name>
    <dbReference type="NCBI Taxonomy" id="307491"/>
    <lineage>
        <taxon>Eukaryota</taxon>
        <taxon>Metazoa</taxon>
        <taxon>Ecdysozoa</taxon>
        <taxon>Arthropoda</taxon>
        <taxon>Hexapoda</taxon>
        <taxon>Insecta</taxon>
        <taxon>Pterygota</taxon>
        <taxon>Neoptera</taxon>
        <taxon>Paraneoptera</taxon>
        <taxon>Hemiptera</taxon>
        <taxon>Sternorrhyncha</taxon>
        <taxon>Aphidomorpha</taxon>
        <taxon>Aphidoidea</taxon>
        <taxon>Aphididae</taxon>
        <taxon>Aphidini</taxon>
        <taxon>Aphis</taxon>
        <taxon>Aphis</taxon>
    </lineage>
</organism>
<gene>
    <name evidence="8" type="ORF">AGLY_000087</name>
</gene>
<proteinExistence type="inferred from homology"/>
<comment type="caution">
    <text evidence="8">The sequence shown here is derived from an EMBL/GenBank/DDBJ whole genome shotgun (WGS) entry which is preliminary data.</text>
</comment>
<dbReference type="EMBL" id="VYZN01000001">
    <property type="protein sequence ID" value="KAE9544546.1"/>
    <property type="molecule type" value="Genomic_DNA"/>
</dbReference>
<feature type="domain" description="Isopropylmalate dehydrogenase-like" evidence="7">
    <location>
        <begin position="44"/>
        <end position="395"/>
    </location>
</feature>
<dbReference type="PANTHER" id="PTHR11835:SF34">
    <property type="entry name" value="ISOCITRATE DEHYDROGENASE [NAD] SUBUNIT ALPHA, MITOCHONDRIAL"/>
    <property type="match status" value="1"/>
</dbReference>
<dbReference type="OrthoDB" id="10261637at2759"/>
<dbReference type="EC" id="1.1.1.41" evidence="2"/>
<dbReference type="GO" id="GO:0005739">
    <property type="term" value="C:mitochondrion"/>
    <property type="evidence" value="ECO:0007669"/>
    <property type="project" value="TreeGrafter"/>
</dbReference>
<keyword evidence="3" id="KW-0816">Tricarboxylic acid cycle</keyword>
<sequence>MLSTTAVAHKFFKSLASGVRLMSSARPVSCAKINAGDNQPQSLQVTLIEGQGTGPVVCAAVKKIFEAAHVPVQWDSQTLKVYREPKTNRMTVSPEVLSSAAKTGLVLRAQDSTVGQSEMQSSDSLALHKALNAFVGVRKFVSVEGHQPYGPVKLVNIRDNVSGEYSEIEHLVTPGVVQSIKMVSMKSSLAVAEMAFKYATENGHSQITALHKANVMRLSDGLFLKACRDVSVCYPNVVYKEEKLDSFCLNVTSDPQLNDDQLTTGEPKRYDVLLTTSLYGAFVGAVCGVLSGGMATVPAAAYGPNVAVFSTVSDYGYSSYCRSKDNCVVPRMLDDLEPIVNPTGIIRAAAWMLDHAGMVVAGRRITAAMDKTMLDGVRTRDMGGKASCAEFTDAIIANLDCLMSEIGEGGKDGKCGECGKGGKGGDKECC</sequence>
<keyword evidence="4" id="KW-0560">Oxidoreductase</keyword>
<name>A0A6G0U8J9_APHGL</name>
<keyword evidence="9" id="KW-1185">Reference proteome</keyword>
<evidence type="ECO:0000256" key="4">
    <source>
        <dbReference type="ARBA" id="ARBA00023002"/>
    </source>
</evidence>
<dbReference type="Pfam" id="PF00180">
    <property type="entry name" value="Iso_dh"/>
    <property type="match status" value="1"/>
</dbReference>